<reference evidence="2" key="1">
    <citation type="submission" date="2021-02" db="EMBL/GenBank/DDBJ databases">
        <authorList>
            <person name="Dougan E. K."/>
            <person name="Rhodes N."/>
            <person name="Thang M."/>
            <person name="Chan C."/>
        </authorList>
    </citation>
    <scope>NUCLEOTIDE SEQUENCE</scope>
</reference>
<dbReference type="EMBL" id="CAJNJA010093323">
    <property type="protein sequence ID" value="CAE7941177.1"/>
    <property type="molecule type" value="Genomic_DNA"/>
</dbReference>
<accession>A0A813CFB5</accession>
<name>A0A813CFB5_9DINO</name>
<feature type="non-terminal residue" evidence="2">
    <location>
        <position position="179"/>
    </location>
</feature>
<dbReference type="Proteomes" id="UP000601435">
    <property type="component" value="Unassembled WGS sequence"/>
</dbReference>
<evidence type="ECO:0000256" key="1">
    <source>
        <dbReference type="SAM" id="MobiDB-lite"/>
    </source>
</evidence>
<sequence>MKQDLSTAAPSLASLEEDSMTVDARDKRTEESLGSQEEPQPKWAKGEAKGDSQLTGKGPRTPEVNPGPDATAPTTPKPATEEAKTSWSGNGGWGRGQWNRNWGRQTPQQSRSNRDGDGALRDLVTAVARLSLRHEDQHAIVGLDLDFMFFLQSSKSGNSRSVTDALFKTAQDWDRQKSE</sequence>
<feature type="compositionally biased region" description="Low complexity" evidence="1">
    <location>
        <begin position="96"/>
        <end position="105"/>
    </location>
</feature>
<proteinExistence type="predicted"/>
<evidence type="ECO:0000313" key="3">
    <source>
        <dbReference type="Proteomes" id="UP000601435"/>
    </source>
</evidence>
<gene>
    <name evidence="2" type="primary">SMC1</name>
    <name evidence="2" type="ORF">SNEC2469_LOCUS34178</name>
</gene>
<comment type="caution">
    <text evidence="2">The sequence shown here is derived from an EMBL/GenBank/DDBJ whole genome shotgun (WGS) entry which is preliminary data.</text>
</comment>
<protein>
    <submittedName>
        <fullName evidence="2">SMC1 protein</fullName>
    </submittedName>
</protein>
<feature type="region of interest" description="Disordered" evidence="1">
    <location>
        <begin position="1"/>
        <end position="119"/>
    </location>
</feature>
<keyword evidence="3" id="KW-1185">Reference proteome</keyword>
<organism evidence="2 3">
    <name type="scientific">Symbiodinium necroappetens</name>
    <dbReference type="NCBI Taxonomy" id="1628268"/>
    <lineage>
        <taxon>Eukaryota</taxon>
        <taxon>Sar</taxon>
        <taxon>Alveolata</taxon>
        <taxon>Dinophyceae</taxon>
        <taxon>Suessiales</taxon>
        <taxon>Symbiodiniaceae</taxon>
        <taxon>Symbiodinium</taxon>
    </lineage>
</organism>
<dbReference type="AlphaFoldDB" id="A0A813CFB5"/>
<feature type="region of interest" description="Disordered" evidence="1">
    <location>
        <begin position="156"/>
        <end position="179"/>
    </location>
</feature>
<evidence type="ECO:0000313" key="2">
    <source>
        <dbReference type="EMBL" id="CAE7941177.1"/>
    </source>
</evidence>